<accession>A0ABQ3MPF5</accession>
<dbReference type="Pfam" id="PF00072">
    <property type="entry name" value="Response_reg"/>
    <property type="match status" value="1"/>
</dbReference>
<dbReference type="InterPro" id="IPR036388">
    <property type="entry name" value="WH-like_DNA-bd_sf"/>
</dbReference>
<dbReference type="Gene3D" id="1.10.10.10">
    <property type="entry name" value="Winged helix-like DNA-binding domain superfamily/Winged helix DNA-binding domain"/>
    <property type="match status" value="1"/>
</dbReference>
<keyword evidence="7" id="KW-1185">Reference proteome</keyword>
<dbReference type="Proteomes" id="UP000605568">
    <property type="component" value="Unassembled WGS sequence"/>
</dbReference>
<reference evidence="7" key="1">
    <citation type="journal article" date="2019" name="Int. J. Syst. Evol. Microbiol.">
        <title>The Global Catalogue of Microorganisms (GCM) 10K type strain sequencing project: providing services to taxonomists for standard genome sequencing and annotation.</title>
        <authorList>
            <consortium name="The Broad Institute Genomics Platform"/>
            <consortium name="The Broad Institute Genome Sequencing Center for Infectious Disease"/>
            <person name="Wu L."/>
            <person name="Ma J."/>
        </authorList>
    </citation>
    <scope>NUCLEOTIDE SEQUENCE [LARGE SCALE GENOMIC DNA]</scope>
    <source>
        <strain evidence="7">CGMCC 4.7367</strain>
    </source>
</reference>
<dbReference type="PANTHER" id="PTHR43214:SF24">
    <property type="entry name" value="TRANSCRIPTIONAL REGULATORY PROTEIN NARL-RELATED"/>
    <property type="match status" value="1"/>
</dbReference>
<evidence type="ECO:0000256" key="1">
    <source>
        <dbReference type="ARBA" id="ARBA00023015"/>
    </source>
</evidence>
<dbReference type="InterPro" id="IPR001789">
    <property type="entry name" value="Sig_transdc_resp-reg_receiver"/>
</dbReference>
<organism evidence="6 7">
    <name type="scientific">Lentzea cavernae</name>
    <dbReference type="NCBI Taxonomy" id="2020703"/>
    <lineage>
        <taxon>Bacteria</taxon>
        <taxon>Bacillati</taxon>
        <taxon>Actinomycetota</taxon>
        <taxon>Actinomycetes</taxon>
        <taxon>Pseudonocardiales</taxon>
        <taxon>Pseudonocardiaceae</taxon>
        <taxon>Lentzea</taxon>
    </lineage>
</organism>
<keyword evidence="2" id="KW-0238">DNA-binding</keyword>
<keyword evidence="4" id="KW-0597">Phosphoprotein</keyword>
<feature type="modified residue" description="4-aspartylphosphate" evidence="4">
    <location>
        <position position="70"/>
    </location>
</feature>
<dbReference type="SMART" id="SM00421">
    <property type="entry name" value="HTH_LUXR"/>
    <property type="match status" value="1"/>
</dbReference>
<evidence type="ECO:0000256" key="4">
    <source>
        <dbReference type="PROSITE-ProRule" id="PRU00169"/>
    </source>
</evidence>
<name>A0ABQ3MPF5_9PSEU</name>
<protein>
    <recommendedName>
        <fullName evidence="5">Response regulatory domain-containing protein</fullName>
    </recommendedName>
</protein>
<dbReference type="SUPFAM" id="SSF52172">
    <property type="entry name" value="CheY-like"/>
    <property type="match status" value="1"/>
</dbReference>
<evidence type="ECO:0000313" key="6">
    <source>
        <dbReference type="EMBL" id="GHH56436.1"/>
    </source>
</evidence>
<dbReference type="InterPro" id="IPR011006">
    <property type="entry name" value="CheY-like_superfamily"/>
</dbReference>
<evidence type="ECO:0000313" key="7">
    <source>
        <dbReference type="Proteomes" id="UP000605568"/>
    </source>
</evidence>
<keyword evidence="1" id="KW-0805">Transcription regulation</keyword>
<feature type="domain" description="Response regulatory" evidence="5">
    <location>
        <begin position="20"/>
        <end position="134"/>
    </location>
</feature>
<proteinExistence type="predicted"/>
<evidence type="ECO:0000256" key="2">
    <source>
        <dbReference type="ARBA" id="ARBA00023125"/>
    </source>
</evidence>
<dbReference type="EMBL" id="BNAR01000016">
    <property type="protein sequence ID" value="GHH56436.1"/>
    <property type="molecule type" value="Genomic_DNA"/>
</dbReference>
<gene>
    <name evidence="6" type="ORF">GCM10017774_74480</name>
</gene>
<dbReference type="RefSeq" id="WP_191304091.1">
    <property type="nucleotide sequence ID" value="NZ_BNAR01000016.1"/>
</dbReference>
<dbReference type="Gene3D" id="3.40.50.2300">
    <property type="match status" value="1"/>
</dbReference>
<dbReference type="InterPro" id="IPR039420">
    <property type="entry name" value="WalR-like"/>
</dbReference>
<dbReference type="SUPFAM" id="SSF46894">
    <property type="entry name" value="C-terminal effector domain of the bipartite response regulators"/>
    <property type="match status" value="1"/>
</dbReference>
<dbReference type="PROSITE" id="PS50110">
    <property type="entry name" value="RESPONSE_REGULATORY"/>
    <property type="match status" value="1"/>
</dbReference>
<evidence type="ECO:0000256" key="3">
    <source>
        <dbReference type="ARBA" id="ARBA00023163"/>
    </source>
</evidence>
<comment type="caution">
    <text evidence="6">The sequence shown here is derived from an EMBL/GenBank/DDBJ whole genome shotgun (WGS) entry which is preliminary data.</text>
</comment>
<sequence length="199" mass="20893">MLFPFPVTSQSPDRARGGFSALVVTCDRVFGSRLAGGLMRVGANPVHVVRPAGEPKRTAASESRDLVLVDLDLPQDAGMGLIAELSRHHWPSIVAVLSPGSSHLADAAVHNGARSFLVKSVREAGPAESSSQGRIGVLTSSELRALKLLADGSSDAVIAREIGVSTARATGLLRRARLKLGARDRAHLVSLAIRANIID</sequence>
<evidence type="ECO:0000259" key="5">
    <source>
        <dbReference type="PROSITE" id="PS50110"/>
    </source>
</evidence>
<keyword evidence="3" id="KW-0804">Transcription</keyword>
<dbReference type="InterPro" id="IPR000792">
    <property type="entry name" value="Tscrpt_reg_LuxR_C"/>
</dbReference>
<dbReference type="InterPro" id="IPR016032">
    <property type="entry name" value="Sig_transdc_resp-reg_C-effctor"/>
</dbReference>
<dbReference type="PANTHER" id="PTHR43214">
    <property type="entry name" value="TWO-COMPONENT RESPONSE REGULATOR"/>
    <property type="match status" value="1"/>
</dbReference>